<organism evidence="1 2">
    <name type="scientific">Vararia minispora EC-137</name>
    <dbReference type="NCBI Taxonomy" id="1314806"/>
    <lineage>
        <taxon>Eukaryota</taxon>
        <taxon>Fungi</taxon>
        <taxon>Dikarya</taxon>
        <taxon>Basidiomycota</taxon>
        <taxon>Agaricomycotina</taxon>
        <taxon>Agaricomycetes</taxon>
        <taxon>Russulales</taxon>
        <taxon>Lachnocladiaceae</taxon>
        <taxon>Vararia</taxon>
    </lineage>
</organism>
<dbReference type="EMBL" id="MU273487">
    <property type="protein sequence ID" value="KAI0035247.1"/>
    <property type="molecule type" value="Genomic_DNA"/>
</dbReference>
<keyword evidence="2" id="KW-1185">Reference proteome</keyword>
<dbReference type="Proteomes" id="UP000814128">
    <property type="component" value="Unassembled WGS sequence"/>
</dbReference>
<protein>
    <submittedName>
        <fullName evidence="1">Poly polymerase catalytic domain-containing protein</fullName>
    </submittedName>
</protein>
<sequence length="617" mass="68052">MPPRKKPTTDSNADVDPPRRSTRAKAPASTVSAGTTVPPAKPESQARPNSKAKPKSKVSTKTVSKRTRDDEYDEDAGKDHGTAEPASKKVKSEEKMIKVLKRGAAPVDPVSQYVATHQVLEMSGEVWDGMLNQTEIGKNANKFYVLQLLHPNGNNSSCILYTRWGRVGENGQSQTKGPFPATIAIGEFKKQFKSKTSTNWEQRHGMAAKKGKYTWLERSFEEDEEKDQVPEAGPSEKPKSVAAPDSKLPTEIQTVCNLIFNQSIVNAALSEMNYDANKLPLGKLSKNTILNGFSALKALSEVISQPNSDVVKRYSNFDRACEELTNSYYSIIPHIFGRNRPVVIINEQLLKKELDLVDALGDMQIAQSLIESSTPKDENGDPINPVDARFRSLELSSMEPVDPNSKEFAALLAYAADTQGSTHHYTINIQHAFRVQRDSEVEAWTKAGFQNLEDGQRLLLWHGSRSTNFAGILRQGLRIAPPEAPVTGYMFGKGVYFADMVSKSAGYCHTYLSNGLGLLLLCEVAAKPVFEQYQANYDAAAQCKAAGKMVTQGLGRFQPSEWQDAGVALDNPELNGCRMPKGVAQEIAGTQAGLLYNEYIAYDTSQIKLRYMLLFKN</sequence>
<evidence type="ECO:0000313" key="1">
    <source>
        <dbReference type="EMBL" id="KAI0035247.1"/>
    </source>
</evidence>
<gene>
    <name evidence="1" type="ORF">K488DRAFT_83210</name>
</gene>
<proteinExistence type="predicted"/>
<accession>A0ACB8QUA6</accession>
<reference evidence="1" key="1">
    <citation type="submission" date="2021-02" db="EMBL/GenBank/DDBJ databases">
        <authorList>
            <consortium name="DOE Joint Genome Institute"/>
            <person name="Ahrendt S."/>
            <person name="Looney B.P."/>
            <person name="Miyauchi S."/>
            <person name="Morin E."/>
            <person name="Drula E."/>
            <person name="Courty P.E."/>
            <person name="Chicoki N."/>
            <person name="Fauchery L."/>
            <person name="Kohler A."/>
            <person name="Kuo A."/>
            <person name="Labutti K."/>
            <person name="Pangilinan J."/>
            <person name="Lipzen A."/>
            <person name="Riley R."/>
            <person name="Andreopoulos W."/>
            <person name="He G."/>
            <person name="Johnson J."/>
            <person name="Barry K.W."/>
            <person name="Grigoriev I.V."/>
            <person name="Nagy L."/>
            <person name="Hibbett D."/>
            <person name="Henrissat B."/>
            <person name="Matheny P.B."/>
            <person name="Labbe J."/>
            <person name="Martin F."/>
        </authorList>
    </citation>
    <scope>NUCLEOTIDE SEQUENCE</scope>
    <source>
        <strain evidence="1">EC-137</strain>
    </source>
</reference>
<reference evidence="1" key="2">
    <citation type="journal article" date="2022" name="New Phytol.">
        <title>Evolutionary transition to the ectomycorrhizal habit in the genomes of a hyperdiverse lineage of mushroom-forming fungi.</title>
        <authorList>
            <person name="Looney B."/>
            <person name="Miyauchi S."/>
            <person name="Morin E."/>
            <person name="Drula E."/>
            <person name="Courty P.E."/>
            <person name="Kohler A."/>
            <person name="Kuo A."/>
            <person name="LaButti K."/>
            <person name="Pangilinan J."/>
            <person name="Lipzen A."/>
            <person name="Riley R."/>
            <person name="Andreopoulos W."/>
            <person name="He G."/>
            <person name="Johnson J."/>
            <person name="Nolan M."/>
            <person name="Tritt A."/>
            <person name="Barry K.W."/>
            <person name="Grigoriev I.V."/>
            <person name="Nagy L.G."/>
            <person name="Hibbett D."/>
            <person name="Henrissat B."/>
            <person name="Matheny P.B."/>
            <person name="Labbe J."/>
            <person name="Martin F.M."/>
        </authorList>
    </citation>
    <scope>NUCLEOTIDE SEQUENCE</scope>
    <source>
        <strain evidence="1">EC-137</strain>
    </source>
</reference>
<name>A0ACB8QUA6_9AGAM</name>
<comment type="caution">
    <text evidence="1">The sequence shown here is derived from an EMBL/GenBank/DDBJ whole genome shotgun (WGS) entry which is preliminary data.</text>
</comment>
<evidence type="ECO:0000313" key="2">
    <source>
        <dbReference type="Proteomes" id="UP000814128"/>
    </source>
</evidence>